<dbReference type="Pfam" id="PF12277">
    <property type="entry name" value="DUF3618"/>
    <property type="match status" value="1"/>
</dbReference>
<evidence type="ECO:0000313" key="1">
    <source>
        <dbReference type="EMBL" id="WIM99864.1"/>
    </source>
</evidence>
<dbReference type="RefSeq" id="WP_284921303.1">
    <property type="nucleotide sequence ID" value="NZ_CP126980.1"/>
</dbReference>
<keyword evidence="2" id="KW-1185">Reference proteome</keyword>
<organism evidence="1 2">
    <name type="scientific">Actinoplanes oblitus</name>
    <dbReference type="NCBI Taxonomy" id="3040509"/>
    <lineage>
        <taxon>Bacteria</taxon>
        <taxon>Bacillati</taxon>
        <taxon>Actinomycetota</taxon>
        <taxon>Actinomycetes</taxon>
        <taxon>Micromonosporales</taxon>
        <taxon>Micromonosporaceae</taxon>
        <taxon>Actinoplanes</taxon>
    </lineage>
</organism>
<name>A0ABY8WPS0_9ACTN</name>
<dbReference type="SUPFAM" id="SSF58113">
    <property type="entry name" value="Apolipoprotein A-I"/>
    <property type="match status" value="1"/>
</dbReference>
<proteinExistence type="predicted"/>
<reference evidence="1 2" key="1">
    <citation type="submission" date="2023-06" db="EMBL/GenBank/DDBJ databases">
        <authorList>
            <person name="Yushchuk O."/>
            <person name="Binda E."/>
            <person name="Ruckert-Reed C."/>
            <person name="Fedorenko V."/>
            <person name="Kalinowski J."/>
            <person name="Marinelli F."/>
        </authorList>
    </citation>
    <scope>NUCLEOTIDE SEQUENCE [LARGE SCALE GENOMIC DNA]</scope>
    <source>
        <strain evidence="1 2">NRRL 3884</strain>
    </source>
</reference>
<protein>
    <submittedName>
        <fullName evidence="1">DUF3618 domain-containing protein</fullName>
    </submittedName>
</protein>
<sequence length="149" mass="15569">MTETNPSPDPDQLRSEIEQTRAELGETVEALAAKTDVKGRAQRRVREEVETAKERVAQAASTAGDKLAEVKSTAGDKLAEAKTTAGDKLAVAKTTAGDKLAEAKSTAGDKLADVSNRPRVRRALPPVDLAVAGALAVAGTILVVRGRRA</sequence>
<dbReference type="Gene3D" id="1.20.120.20">
    <property type="entry name" value="Apolipoprotein"/>
    <property type="match status" value="1"/>
</dbReference>
<dbReference type="Proteomes" id="UP001240150">
    <property type="component" value="Chromosome"/>
</dbReference>
<accession>A0ABY8WPS0</accession>
<dbReference type="InterPro" id="IPR022062">
    <property type="entry name" value="DUF3618"/>
</dbReference>
<gene>
    <name evidence="1" type="ORF">ACTOB_003530</name>
</gene>
<evidence type="ECO:0000313" key="2">
    <source>
        <dbReference type="Proteomes" id="UP001240150"/>
    </source>
</evidence>
<dbReference type="EMBL" id="CP126980">
    <property type="protein sequence ID" value="WIM99864.1"/>
    <property type="molecule type" value="Genomic_DNA"/>
</dbReference>